<accession>A0AAE4HZE1</accession>
<proteinExistence type="predicted"/>
<feature type="transmembrane region" description="Helical" evidence="1">
    <location>
        <begin position="500"/>
        <end position="520"/>
    </location>
</feature>
<organism evidence="2 3">
    <name type="scientific">Enterococcus pseudoavium</name>
    <dbReference type="NCBI Taxonomy" id="44007"/>
    <lineage>
        <taxon>Bacteria</taxon>
        <taxon>Bacillati</taxon>
        <taxon>Bacillota</taxon>
        <taxon>Bacilli</taxon>
        <taxon>Lactobacillales</taxon>
        <taxon>Enterococcaceae</taxon>
        <taxon>Enterococcus</taxon>
    </lineage>
</organism>
<feature type="transmembrane region" description="Helical" evidence="1">
    <location>
        <begin position="471"/>
        <end position="494"/>
    </location>
</feature>
<feature type="transmembrane region" description="Helical" evidence="1">
    <location>
        <begin position="115"/>
        <end position="140"/>
    </location>
</feature>
<reference evidence="2" key="1">
    <citation type="submission" date="2023-03" db="EMBL/GenBank/DDBJ databases">
        <authorList>
            <person name="Shen W."/>
            <person name="Cai J."/>
        </authorList>
    </citation>
    <scope>NUCLEOTIDE SEQUENCE</scope>
    <source>
        <strain evidence="2">P69-2</strain>
    </source>
</reference>
<feature type="transmembrane region" description="Helical" evidence="1">
    <location>
        <begin position="396"/>
        <end position="418"/>
    </location>
</feature>
<sequence length="531" mass="59553">MNSAIIKRLIAVNMLYVNPSATNQIRKKGRKGKKVIRGILQQYLMSGVVFLVIYGLAMVMIDFAKLPGYFTYYMALFGLIGFSQSLSAIFNVFFESKDLQDYLPLPIKQGEVFVAKFLAVGMTIVPFLLPLLILFFLTAVKSGYGIILAVIGAILLFLIFFSLLFSFCSLIVFGMTKTKLFRQHKKLFTSLMLGFSMVVSVGGILAINFSQNSVDHGTEIVDRHAFRIFLPFYQVMHELLTIRGLVPLLGLLLLTGLFLLALRFFVVPSLYEQFSDEGSRTVATKRKRKNNQSLKKQLASYNHQLLKNPNLIMQVLTSSLVMPIVLLGTLVTTNPVDLASLSTKFMGVFFVCGLVFACLMLNQTSFISNIISLDRENFAFIQSLPLSLANYLRQKFWVGCQLQLLIAGGVGTIIALVLHLPLSLLFSLVAGILGGTYLLSLHFFSRDYRLLNVTWTNVSQLFTRGIGNYGLMLWMFGTLFIGVLLITLYVIGVMMNLNPLLLNGGVMLWLAILSGAWLFINRNNFWRKLND</sequence>
<feature type="transmembrane region" description="Helical" evidence="1">
    <location>
        <begin position="187"/>
        <end position="207"/>
    </location>
</feature>
<feature type="transmembrane region" description="Helical" evidence="1">
    <location>
        <begin position="43"/>
        <end position="64"/>
    </location>
</feature>
<keyword evidence="1" id="KW-0472">Membrane</keyword>
<evidence type="ECO:0000313" key="3">
    <source>
        <dbReference type="Proteomes" id="UP001180842"/>
    </source>
</evidence>
<evidence type="ECO:0000313" key="2">
    <source>
        <dbReference type="EMBL" id="MDT2735532.1"/>
    </source>
</evidence>
<dbReference type="AlphaFoldDB" id="A0AAE4HZE1"/>
<dbReference type="EMBL" id="JARQAI010000001">
    <property type="protein sequence ID" value="MDT2735532.1"/>
    <property type="molecule type" value="Genomic_DNA"/>
</dbReference>
<keyword evidence="1" id="KW-0812">Transmembrane</keyword>
<feature type="transmembrane region" description="Helical" evidence="1">
    <location>
        <begin position="70"/>
        <end position="94"/>
    </location>
</feature>
<keyword evidence="1" id="KW-1133">Transmembrane helix</keyword>
<evidence type="ECO:0000256" key="1">
    <source>
        <dbReference type="SAM" id="Phobius"/>
    </source>
</evidence>
<dbReference type="Proteomes" id="UP001180842">
    <property type="component" value="Unassembled WGS sequence"/>
</dbReference>
<feature type="transmembrane region" description="Helical" evidence="1">
    <location>
        <begin position="345"/>
        <end position="362"/>
    </location>
</feature>
<feature type="transmembrane region" description="Helical" evidence="1">
    <location>
        <begin position="424"/>
        <end position="444"/>
    </location>
</feature>
<gene>
    <name evidence="2" type="ORF">P7H00_00105</name>
</gene>
<feature type="transmembrane region" description="Helical" evidence="1">
    <location>
        <begin position="311"/>
        <end position="333"/>
    </location>
</feature>
<protein>
    <submittedName>
        <fullName evidence="2">ABC transporter</fullName>
    </submittedName>
</protein>
<feature type="transmembrane region" description="Helical" evidence="1">
    <location>
        <begin position="146"/>
        <end position="175"/>
    </location>
</feature>
<name>A0AAE4HZE1_9ENTE</name>
<comment type="caution">
    <text evidence="2">The sequence shown here is derived from an EMBL/GenBank/DDBJ whole genome shotgun (WGS) entry which is preliminary data.</text>
</comment>
<dbReference type="RefSeq" id="WP_311796270.1">
    <property type="nucleotide sequence ID" value="NZ_JARQAI010000001.1"/>
</dbReference>
<feature type="transmembrane region" description="Helical" evidence="1">
    <location>
        <begin position="245"/>
        <end position="266"/>
    </location>
</feature>